<keyword evidence="1" id="KW-0732">Signal</keyword>
<name>S6AC43_METRE</name>
<proteinExistence type="predicted"/>
<dbReference type="PATRIC" id="fig|1245471.3.peg.365"/>
<gene>
    <name evidence="2" type="ORF">PCA10_03700</name>
</gene>
<evidence type="ECO:0000313" key="2">
    <source>
        <dbReference type="EMBL" id="BAN46102.1"/>
    </source>
</evidence>
<dbReference type="KEGG" id="pre:PCA10_03700"/>
<sequence length="87" mass="9386">MHMRSILMATTLVALFNLPAQAEGLADKLKETLKDGCNEQSADMQAKLDEAQSKQQGLGGKLFSAISDEVKQQLGGGCEQMDTSKQQ</sequence>
<dbReference type="EMBL" id="AP013068">
    <property type="protein sequence ID" value="BAN46102.1"/>
    <property type="molecule type" value="Genomic_DNA"/>
</dbReference>
<dbReference type="STRING" id="1245471.PCA10_03700"/>
<dbReference type="Proteomes" id="UP000015503">
    <property type="component" value="Chromosome"/>
</dbReference>
<organism evidence="2 3">
    <name type="scientific">Metapseudomonas resinovorans NBRC 106553</name>
    <dbReference type="NCBI Taxonomy" id="1245471"/>
    <lineage>
        <taxon>Bacteria</taxon>
        <taxon>Pseudomonadati</taxon>
        <taxon>Pseudomonadota</taxon>
        <taxon>Gammaproteobacteria</taxon>
        <taxon>Pseudomonadales</taxon>
        <taxon>Pseudomonadaceae</taxon>
        <taxon>Metapseudomonas</taxon>
    </lineage>
</organism>
<reference evidence="2 3" key="1">
    <citation type="journal article" date="2013" name="Genome Announc.">
        <title>Complete Genome Sequence of the Carbazole Degrader Pseudomonas resinovorans Strain CA10 (NBRC 106553).</title>
        <authorList>
            <person name="Shintani M."/>
            <person name="Hosoyama A."/>
            <person name="Ohji S."/>
            <person name="Tsuchikane K."/>
            <person name="Takarada H."/>
            <person name="Yamazoe A."/>
            <person name="Fujita N."/>
            <person name="Nojiri H."/>
        </authorList>
    </citation>
    <scope>NUCLEOTIDE SEQUENCE [LARGE SCALE GENOMIC DNA]</scope>
    <source>
        <strain evidence="2 3">NBRC 106553</strain>
    </source>
</reference>
<protein>
    <submittedName>
        <fullName evidence="2">Uncharacterized protein</fullName>
    </submittedName>
</protein>
<accession>S6AC43</accession>
<dbReference type="AlphaFoldDB" id="S6AC43"/>
<evidence type="ECO:0000256" key="1">
    <source>
        <dbReference type="SAM" id="SignalP"/>
    </source>
</evidence>
<keyword evidence="3" id="KW-1185">Reference proteome</keyword>
<feature type="signal peptide" evidence="1">
    <location>
        <begin position="1"/>
        <end position="22"/>
    </location>
</feature>
<dbReference type="HOGENOM" id="CLU_2480961_0_0_6"/>
<feature type="chain" id="PRO_5004535976" evidence="1">
    <location>
        <begin position="23"/>
        <end position="87"/>
    </location>
</feature>
<evidence type="ECO:0000313" key="3">
    <source>
        <dbReference type="Proteomes" id="UP000015503"/>
    </source>
</evidence>